<keyword evidence="1" id="KW-0808">Transferase</keyword>
<dbReference type="InterPro" id="IPR013751">
    <property type="entry name" value="ACP_syn_III_N"/>
</dbReference>
<organism evidence="5 6">
    <name type="scientific">Ruminiclostridium cellulolyticum (strain ATCC 35319 / DSM 5812 / JCM 6584 / H10)</name>
    <name type="common">Clostridium cellulolyticum</name>
    <dbReference type="NCBI Taxonomy" id="394503"/>
    <lineage>
        <taxon>Bacteria</taxon>
        <taxon>Bacillati</taxon>
        <taxon>Bacillota</taxon>
        <taxon>Clostridia</taxon>
        <taxon>Eubacteriales</taxon>
        <taxon>Oscillospiraceae</taxon>
        <taxon>Ruminiclostridium</taxon>
    </lineage>
</organism>
<evidence type="ECO:0000259" key="3">
    <source>
        <dbReference type="Pfam" id="PF08541"/>
    </source>
</evidence>
<feature type="domain" description="Beta-ketoacyl-[acyl-carrier-protein] synthase III C-terminal" evidence="3">
    <location>
        <begin position="243"/>
        <end position="331"/>
    </location>
</feature>
<accession>B8I879</accession>
<proteinExistence type="predicted"/>
<dbReference type="PANTHER" id="PTHR34069">
    <property type="entry name" value="3-OXOACYL-[ACYL-CARRIER-PROTEIN] SYNTHASE 3"/>
    <property type="match status" value="1"/>
</dbReference>
<keyword evidence="2" id="KW-0012">Acyltransferase</keyword>
<dbReference type="Gene3D" id="3.40.47.10">
    <property type="match status" value="1"/>
</dbReference>
<dbReference type="eggNOG" id="COG0332">
    <property type="taxonomic scope" value="Bacteria"/>
</dbReference>
<keyword evidence="6" id="KW-1185">Reference proteome</keyword>
<dbReference type="EMBL" id="CP001348">
    <property type="protein sequence ID" value="ACL77179.1"/>
    <property type="molecule type" value="Genomic_DNA"/>
</dbReference>
<evidence type="ECO:0000256" key="1">
    <source>
        <dbReference type="ARBA" id="ARBA00022679"/>
    </source>
</evidence>
<dbReference type="OrthoDB" id="1704808at2"/>
<dbReference type="GO" id="GO:0004315">
    <property type="term" value="F:3-oxoacyl-[acyl-carrier-protein] synthase activity"/>
    <property type="evidence" value="ECO:0007669"/>
    <property type="project" value="InterPro"/>
</dbReference>
<dbReference type="RefSeq" id="WP_015926247.1">
    <property type="nucleotide sequence ID" value="NC_011898.1"/>
</dbReference>
<name>B8I879_RUMCH</name>
<dbReference type="Proteomes" id="UP000001349">
    <property type="component" value="Chromosome"/>
</dbReference>
<dbReference type="CDD" id="cd00830">
    <property type="entry name" value="KAS_III"/>
    <property type="match status" value="1"/>
</dbReference>
<dbReference type="Pfam" id="PF08545">
    <property type="entry name" value="ACP_syn_III"/>
    <property type="match status" value="1"/>
</dbReference>
<dbReference type="KEGG" id="cce:Ccel_2885"/>
<dbReference type="SUPFAM" id="SSF53901">
    <property type="entry name" value="Thiolase-like"/>
    <property type="match status" value="1"/>
</dbReference>
<dbReference type="Pfam" id="PF08541">
    <property type="entry name" value="ACP_syn_III_C"/>
    <property type="match status" value="1"/>
</dbReference>
<feature type="domain" description="Beta-ketoacyl-[acyl-carrier-protein] synthase III N-terminal" evidence="4">
    <location>
        <begin position="113"/>
        <end position="192"/>
    </location>
</feature>
<evidence type="ECO:0000259" key="4">
    <source>
        <dbReference type="Pfam" id="PF08545"/>
    </source>
</evidence>
<evidence type="ECO:0000256" key="2">
    <source>
        <dbReference type="ARBA" id="ARBA00023315"/>
    </source>
</evidence>
<dbReference type="InterPro" id="IPR016039">
    <property type="entry name" value="Thiolase-like"/>
</dbReference>
<dbReference type="HOGENOM" id="CLU_039592_2_2_9"/>
<dbReference type="AlphaFoldDB" id="B8I879"/>
<reference evidence="5 6" key="1">
    <citation type="submission" date="2009-01" db="EMBL/GenBank/DDBJ databases">
        <title>Complete sequence of Clostridium cellulolyticum H10.</title>
        <authorList>
            <consortium name="US DOE Joint Genome Institute"/>
            <person name="Lucas S."/>
            <person name="Copeland A."/>
            <person name="Lapidus A."/>
            <person name="Glavina del Rio T."/>
            <person name="Dalin E."/>
            <person name="Tice H."/>
            <person name="Bruce D."/>
            <person name="Goodwin L."/>
            <person name="Pitluck S."/>
            <person name="Chertkov O."/>
            <person name="Saunders E."/>
            <person name="Brettin T."/>
            <person name="Detter J.C."/>
            <person name="Han C."/>
            <person name="Larimer F."/>
            <person name="Land M."/>
            <person name="Hauser L."/>
            <person name="Kyrpides N."/>
            <person name="Ivanova N."/>
            <person name="Zhou J."/>
            <person name="Richardson P."/>
        </authorList>
    </citation>
    <scope>NUCLEOTIDE SEQUENCE [LARGE SCALE GENOMIC DNA]</scope>
    <source>
        <strain evidence="6">ATCC 35319 / DSM 5812 / JCM 6584 / H10</strain>
    </source>
</reference>
<gene>
    <name evidence="5" type="ordered locus">Ccel_2885</name>
</gene>
<sequence length="332" mass="37335">MFFNLKIVGVGTYHPKNEIDNRYFVEHFKKMNKDPRPLLKHLGRERRFKAKKFGSENSVTMALEASKKAIADANIEVSDIDMIVFASDFPEYVSPSNALMISSKLNSRANIVFDMNSNCISMISALDIIDSYIKNKNINNVLLVSSCMITPFAREDDIIVYPSTADASAAVVLQKIPDSDRSGVIDSGFYTDCSYNWTIKNPACGFSRITDNSVDTNMKMMEWNQFDFSFLSDNWCKLIYNLLKKNSLTPEDVSLYLFSQFSKADIMATIEKLNVVEERIIYVGNKYGYTGPTSPILALNEAKKTNKIVDGSYAILCSVGSGYTMGALLYKF</sequence>
<evidence type="ECO:0000313" key="5">
    <source>
        <dbReference type="EMBL" id="ACL77179.1"/>
    </source>
</evidence>
<evidence type="ECO:0000313" key="6">
    <source>
        <dbReference type="Proteomes" id="UP000001349"/>
    </source>
</evidence>
<dbReference type="GO" id="GO:0006633">
    <property type="term" value="P:fatty acid biosynthetic process"/>
    <property type="evidence" value="ECO:0007669"/>
    <property type="project" value="InterPro"/>
</dbReference>
<dbReference type="GO" id="GO:0044550">
    <property type="term" value="P:secondary metabolite biosynthetic process"/>
    <property type="evidence" value="ECO:0007669"/>
    <property type="project" value="TreeGrafter"/>
</dbReference>
<dbReference type="STRING" id="394503.Ccel_2885"/>
<dbReference type="InterPro" id="IPR013747">
    <property type="entry name" value="ACP_syn_III_C"/>
</dbReference>
<dbReference type="PANTHER" id="PTHR34069:SF2">
    <property type="entry name" value="BETA-KETOACYL-[ACYL-CARRIER-PROTEIN] SYNTHASE III"/>
    <property type="match status" value="1"/>
</dbReference>
<protein>
    <submittedName>
        <fullName evidence="5">3-Oxoacyl-(Acyl-carrier-protein (ACP)) synthase III domain protein</fullName>
    </submittedName>
</protein>